<dbReference type="AlphaFoldDB" id="A0A2P2NPW7"/>
<organism evidence="1">
    <name type="scientific">Rhizophora mucronata</name>
    <name type="common">Asiatic mangrove</name>
    <dbReference type="NCBI Taxonomy" id="61149"/>
    <lineage>
        <taxon>Eukaryota</taxon>
        <taxon>Viridiplantae</taxon>
        <taxon>Streptophyta</taxon>
        <taxon>Embryophyta</taxon>
        <taxon>Tracheophyta</taxon>
        <taxon>Spermatophyta</taxon>
        <taxon>Magnoliopsida</taxon>
        <taxon>eudicotyledons</taxon>
        <taxon>Gunneridae</taxon>
        <taxon>Pentapetalae</taxon>
        <taxon>rosids</taxon>
        <taxon>fabids</taxon>
        <taxon>Malpighiales</taxon>
        <taxon>Rhizophoraceae</taxon>
        <taxon>Rhizophora</taxon>
    </lineage>
</organism>
<reference evidence="1" key="1">
    <citation type="submission" date="2018-02" db="EMBL/GenBank/DDBJ databases">
        <title>Rhizophora mucronata_Transcriptome.</title>
        <authorList>
            <person name="Meera S.P."/>
            <person name="Sreeshan A."/>
            <person name="Augustine A."/>
        </authorList>
    </citation>
    <scope>NUCLEOTIDE SEQUENCE</scope>
    <source>
        <tissue evidence="1">Leaf</tissue>
    </source>
</reference>
<protein>
    <submittedName>
        <fullName evidence="1">Uncharacterized protein</fullName>
    </submittedName>
</protein>
<dbReference type="EMBL" id="GGEC01064064">
    <property type="protein sequence ID" value="MBX44548.1"/>
    <property type="molecule type" value="Transcribed_RNA"/>
</dbReference>
<evidence type="ECO:0000313" key="1">
    <source>
        <dbReference type="EMBL" id="MBX44548.1"/>
    </source>
</evidence>
<proteinExistence type="predicted"/>
<name>A0A2P2NPW7_RHIMU</name>
<accession>A0A2P2NPW7</accession>
<sequence length="27" mass="3262">MVLDRSVRLFLSVFNLCTQMMDNCRRL</sequence>